<comment type="caution">
    <text evidence="2">The sequence shown here is derived from an EMBL/GenBank/DDBJ whole genome shotgun (WGS) entry which is preliminary data.</text>
</comment>
<feature type="non-terminal residue" evidence="2">
    <location>
        <position position="116"/>
    </location>
</feature>
<name>A0A9X9Q1F6_GULGU</name>
<keyword evidence="3" id="KW-1185">Reference proteome</keyword>
<dbReference type="EMBL" id="CYRY02018619">
    <property type="protein sequence ID" value="VCW96593.1"/>
    <property type="molecule type" value="Genomic_DNA"/>
</dbReference>
<organism evidence="2 3">
    <name type="scientific">Gulo gulo</name>
    <name type="common">Wolverine</name>
    <name type="synonym">Gluton</name>
    <dbReference type="NCBI Taxonomy" id="48420"/>
    <lineage>
        <taxon>Eukaryota</taxon>
        <taxon>Metazoa</taxon>
        <taxon>Chordata</taxon>
        <taxon>Craniata</taxon>
        <taxon>Vertebrata</taxon>
        <taxon>Euteleostomi</taxon>
        <taxon>Mammalia</taxon>
        <taxon>Eutheria</taxon>
        <taxon>Laurasiatheria</taxon>
        <taxon>Carnivora</taxon>
        <taxon>Caniformia</taxon>
        <taxon>Musteloidea</taxon>
        <taxon>Mustelidae</taxon>
        <taxon>Guloninae</taxon>
        <taxon>Gulo</taxon>
    </lineage>
</organism>
<dbReference type="AlphaFoldDB" id="A0A9X9Q1F6"/>
<gene>
    <name evidence="2" type="ORF">BN2614_LOCUS5</name>
</gene>
<protein>
    <submittedName>
        <fullName evidence="2">Uncharacterized protein</fullName>
    </submittedName>
</protein>
<feature type="non-terminal residue" evidence="2">
    <location>
        <position position="1"/>
    </location>
</feature>
<evidence type="ECO:0000313" key="3">
    <source>
        <dbReference type="Proteomes" id="UP000269945"/>
    </source>
</evidence>
<dbReference type="Proteomes" id="UP000269945">
    <property type="component" value="Unassembled WGS sequence"/>
</dbReference>
<evidence type="ECO:0000313" key="2">
    <source>
        <dbReference type="EMBL" id="VCW96593.1"/>
    </source>
</evidence>
<evidence type="ECO:0000256" key="1">
    <source>
        <dbReference type="SAM" id="MobiDB-lite"/>
    </source>
</evidence>
<reference evidence="2 3" key="1">
    <citation type="submission" date="2018-10" db="EMBL/GenBank/DDBJ databases">
        <authorList>
            <person name="Ekblom R."/>
            <person name="Jareborg N."/>
        </authorList>
    </citation>
    <scope>NUCLEOTIDE SEQUENCE [LARGE SCALE GENOMIC DNA]</scope>
    <source>
        <tissue evidence="2">Muscle</tissue>
    </source>
</reference>
<feature type="region of interest" description="Disordered" evidence="1">
    <location>
        <begin position="1"/>
        <end position="81"/>
    </location>
</feature>
<accession>A0A9X9Q1F6</accession>
<sequence>PRRPRRPLPSRGGPGPSSCCSSRGPRCTSARPPGRPPAPLGACCASAGPRPPSTGREGAGQPDLPVPKPEDMGLQINEGGSWLRRSPGKALMSMTACCPVWLLMMMSIPKSDTPSA</sequence>
<feature type="compositionally biased region" description="Low complexity" evidence="1">
    <location>
        <begin position="16"/>
        <end position="32"/>
    </location>
</feature>
<proteinExistence type="predicted"/>